<sequence>MTRVTSLFPPCDLQGFKLLFQWLSSRGRHRHSNCTVK</sequence>
<reference evidence="1" key="1">
    <citation type="submission" date="2014-11" db="EMBL/GenBank/DDBJ databases">
        <authorList>
            <person name="Amaro Gonzalez C."/>
        </authorList>
    </citation>
    <scope>NUCLEOTIDE SEQUENCE</scope>
</reference>
<evidence type="ECO:0000313" key="1">
    <source>
        <dbReference type="EMBL" id="JAH88022.1"/>
    </source>
</evidence>
<dbReference type="AlphaFoldDB" id="A0A0E9WCE8"/>
<name>A0A0E9WCE8_ANGAN</name>
<organism evidence="1">
    <name type="scientific">Anguilla anguilla</name>
    <name type="common">European freshwater eel</name>
    <name type="synonym">Muraena anguilla</name>
    <dbReference type="NCBI Taxonomy" id="7936"/>
    <lineage>
        <taxon>Eukaryota</taxon>
        <taxon>Metazoa</taxon>
        <taxon>Chordata</taxon>
        <taxon>Craniata</taxon>
        <taxon>Vertebrata</taxon>
        <taxon>Euteleostomi</taxon>
        <taxon>Actinopterygii</taxon>
        <taxon>Neopterygii</taxon>
        <taxon>Teleostei</taxon>
        <taxon>Anguilliformes</taxon>
        <taxon>Anguillidae</taxon>
        <taxon>Anguilla</taxon>
    </lineage>
</organism>
<proteinExistence type="predicted"/>
<dbReference type="EMBL" id="GBXM01020555">
    <property type="protein sequence ID" value="JAH88022.1"/>
    <property type="molecule type" value="Transcribed_RNA"/>
</dbReference>
<accession>A0A0E9WCE8</accession>
<protein>
    <submittedName>
        <fullName evidence="1">Uncharacterized protein</fullName>
    </submittedName>
</protein>
<reference evidence="1" key="2">
    <citation type="journal article" date="2015" name="Fish Shellfish Immunol.">
        <title>Early steps in the European eel (Anguilla anguilla)-Vibrio vulnificus interaction in the gills: Role of the RtxA13 toxin.</title>
        <authorList>
            <person name="Callol A."/>
            <person name="Pajuelo D."/>
            <person name="Ebbesson L."/>
            <person name="Teles M."/>
            <person name="MacKenzie S."/>
            <person name="Amaro C."/>
        </authorList>
    </citation>
    <scope>NUCLEOTIDE SEQUENCE</scope>
</reference>